<dbReference type="Gene3D" id="2.40.50.100">
    <property type="match status" value="1"/>
</dbReference>
<feature type="transmembrane region" description="Helical" evidence="9">
    <location>
        <begin position="41"/>
        <end position="62"/>
    </location>
</feature>
<dbReference type="GO" id="GO:0005886">
    <property type="term" value="C:plasma membrane"/>
    <property type="evidence" value="ECO:0007669"/>
    <property type="project" value="UniProtKB-SubCell"/>
</dbReference>
<dbReference type="PANTHER" id="PTHR30386:SF26">
    <property type="entry name" value="TRANSPORT PROTEIN COMB"/>
    <property type="match status" value="1"/>
</dbReference>
<proteinExistence type="inferred from homology"/>
<gene>
    <name evidence="12" type="ORF">EDD54_4414</name>
</gene>
<dbReference type="RefSeq" id="WP_126540715.1">
    <property type="nucleotide sequence ID" value="NZ_BSPM01000002.1"/>
</dbReference>
<keyword evidence="3 9" id="KW-0813">Transport</keyword>
<evidence type="ECO:0000313" key="12">
    <source>
        <dbReference type="EMBL" id="TDP81544.1"/>
    </source>
</evidence>
<dbReference type="Pfam" id="PF25994">
    <property type="entry name" value="HH_AprE"/>
    <property type="match status" value="1"/>
</dbReference>
<dbReference type="Proteomes" id="UP000294547">
    <property type="component" value="Unassembled WGS sequence"/>
</dbReference>
<dbReference type="Pfam" id="PF26002">
    <property type="entry name" value="Beta-barrel_AprE"/>
    <property type="match status" value="1"/>
</dbReference>
<evidence type="ECO:0000256" key="9">
    <source>
        <dbReference type="RuleBase" id="RU365093"/>
    </source>
</evidence>
<dbReference type="GO" id="GO:0015031">
    <property type="term" value="P:protein transport"/>
    <property type="evidence" value="ECO:0007669"/>
    <property type="project" value="InterPro"/>
</dbReference>
<dbReference type="PRINTS" id="PR01490">
    <property type="entry name" value="RTXTOXIND"/>
</dbReference>
<organism evidence="12 13">
    <name type="scientific">Oharaeibacter diazotrophicus</name>
    <dbReference type="NCBI Taxonomy" id="1920512"/>
    <lineage>
        <taxon>Bacteria</taxon>
        <taxon>Pseudomonadati</taxon>
        <taxon>Pseudomonadota</taxon>
        <taxon>Alphaproteobacteria</taxon>
        <taxon>Hyphomicrobiales</taxon>
        <taxon>Pleomorphomonadaceae</taxon>
        <taxon>Oharaeibacter</taxon>
    </lineage>
</organism>
<dbReference type="InterPro" id="IPR058982">
    <property type="entry name" value="Beta-barrel_AprE"/>
</dbReference>
<dbReference type="InterPro" id="IPR050739">
    <property type="entry name" value="MFP"/>
</dbReference>
<accession>A0A4R6R6V7</accession>
<dbReference type="AlphaFoldDB" id="A0A4R6R6V7"/>
<evidence type="ECO:0000256" key="4">
    <source>
        <dbReference type="ARBA" id="ARBA00022475"/>
    </source>
</evidence>
<evidence type="ECO:0000256" key="3">
    <source>
        <dbReference type="ARBA" id="ARBA00022448"/>
    </source>
</evidence>
<dbReference type="InterPro" id="IPR010129">
    <property type="entry name" value="T1SS_HlyD"/>
</dbReference>
<dbReference type="OrthoDB" id="9810980at2"/>
<keyword evidence="13" id="KW-1185">Reference proteome</keyword>
<keyword evidence="7 9" id="KW-1133">Transmembrane helix</keyword>
<keyword evidence="8 9" id="KW-0472">Membrane</keyword>
<dbReference type="NCBIfam" id="TIGR01843">
    <property type="entry name" value="type_I_hlyD"/>
    <property type="match status" value="1"/>
</dbReference>
<evidence type="ECO:0000259" key="11">
    <source>
        <dbReference type="Pfam" id="PF26002"/>
    </source>
</evidence>
<evidence type="ECO:0000256" key="7">
    <source>
        <dbReference type="ARBA" id="ARBA00022989"/>
    </source>
</evidence>
<evidence type="ECO:0000256" key="1">
    <source>
        <dbReference type="ARBA" id="ARBA00004377"/>
    </source>
</evidence>
<keyword evidence="5 9" id="KW-0997">Cell inner membrane</keyword>
<keyword evidence="4 9" id="KW-1003">Cell membrane</keyword>
<keyword evidence="6 9" id="KW-0812">Transmembrane</keyword>
<name>A0A4R6R6V7_9HYPH</name>
<reference evidence="12 13" key="1">
    <citation type="submission" date="2019-03" db="EMBL/GenBank/DDBJ databases">
        <title>Genomic Encyclopedia of Type Strains, Phase IV (KMG-IV): sequencing the most valuable type-strain genomes for metagenomic binning, comparative biology and taxonomic classification.</title>
        <authorList>
            <person name="Goeker M."/>
        </authorList>
    </citation>
    <scope>NUCLEOTIDE SEQUENCE [LARGE SCALE GENOMIC DNA]</scope>
    <source>
        <strain evidence="12 13">DSM 102969</strain>
    </source>
</reference>
<protein>
    <recommendedName>
        <fullName evidence="9">Membrane fusion protein (MFP) family protein</fullName>
    </recommendedName>
</protein>
<evidence type="ECO:0000256" key="5">
    <source>
        <dbReference type="ARBA" id="ARBA00022519"/>
    </source>
</evidence>
<dbReference type="InterPro" id="IPR058781">
    <property type="entry name" value="HH_AprE-like"/>
</dbReference>
<evidence type="ECO:0000256" key="2">
    <source>
        <dbReference type="ARBA" id="ARBA00009477"/>
    </source>
</evidence>
<comment type="subcellular location">
    <subcellularLocation>
        <location evidence="1 9">Cell inner membrane</location>
        <topology evidence="1 9">Single-pass membrane protein</topology>
    </subcellularLocation>
</comment>
<evidence type="ECO:0000313" key="13">
    <source>
        <dbReference type="Proteomes" id="UP000294547"/>
    </source>
</evidence>
<feature type="domain" description="AprE-like beta-barrel" evidence="11">
    <location>
        <begin position="335"/>
        <end position="425"/>
    </location>
</feature>
<dbReference type="PANTHER" id="PTHR30386">
    <property type="entry name" value="MEMBRANE FUSION SUBUNIT OF EMRAB-TOLC MULTIDRUG EFFLUX PUMP"/>
    <property type="match status" value="1"/>
</dbReference>
<evidence type="ECO:0000256" key="6">
    <source>
        <dbReference type="ARBA" id="ARBA00022692"/>
    </source>
</evidence>
<comment type="caution">
    <text evidence="12">The sequence shown here is derived from an EMBL/GenBank/DDBJ whole genome shotgun (WGS) entry which is preliminary data.</text>
</comment>
<sequence length="449" mass="48754">MTTVTRPRTRAADAAALAAITDFQSDTAEIIAEKVPLVTRITLHVIALMVATAIALATVVPIERVVRARGRIVPTSPTIVVQPLELATVRSILVRDGEVVRKGQLLAALDPTFQAADVQRLFQERAHLSAEVARLEAELAGAAYTPATDDAWAAVQRALYDARAAEHRAALARYDEKLAAVGHSIAKTEKELGYYRERLGLFNEVEAMRTTLEEKKVGSRLQSLIATDSRLEMERNVADAAGVIEASRHEMESLRSERVVYEKGRIAEIARDLADKRIALDRATEESAKAARRRDLVELRAVEDAVVLQVGTFSVGSVVQPAEKLITMMPLGTTLEIDANLAADDQGVVRVGDEVAVKFDAWSFAEHGSARGIVRSISADSFTPKEGDGRSFFLAKIDIVDETLRDVPADFRLVPGMPLTADIDVGTHTLLRAIVGSTFKTLDGGFSEP</sequence>
<dbReference type="EMBL" id="SNXY01000012">
    <property type="protein sequence ID" value="TDP81544.1"/>
    <property type="molecule type" value="Genomic_DNA"/>
</dbReference>
<evidence type="ECO:0000259" key="10">
    <source>
        <dbReference type="Pfam" id="PF25994"/>
    </source>
</evidence>
<dbReference type="Gene3D" id="2.40.30.170">
    <property type="match status" value="1"/>
</dbReference>
<feature type="domain" description="AprE-like long alpha-helical hairpin" evidence="10">
    <location>
        <begin position="115"/>
        <end position="291"/>
    </location>
</feature>
<comment type="similarity">
    <text evidence="2 9">Belongs to the membrane fusion protein (MFP) (TC 8.A.1) family.</text>
</comment>
<evidence type="ECO:0000256" key="8">
    <source>
        <dbReference type="ARBA" id="ARBA00023136"/>
    </source>
</evidence>